<dbReference type="InterPro" id="IPR029062">
    <property type="entry name" value="Class_I_gatase-like"/>
</dbReference>
<comment type="caution">
    <text evidence="6">The sequence shown here is derived from an EMBL/GenBank/DDBJ whole genome shotgun (WGS) entry which is preliminary data.</text>
</comment>
<gene>
    <name evidence="6" type="ORF">IV36_GL002268</name>
</gene>
<sequence>MNIGFYTSSTPITVLSPKRFDRALKFLKSKGAKLTVGSLTGKIDGYRSGTILERAQEINDLIHNPEVNIIMSTIGGTNTNSVLPYIDYEYLKKHPKTFVGYSDTTALLLAVKTKAPECRILYGPAVVSSFGEWEPLVEETWNYFEKVVNSKYGESIITKAPLYWTDEKVNWEDFEHEKNTVVNKWHYTNESTLKGRIIGGNLNTMYGFIASEYFPKLTANDILLIEDAEKDASTVEKNFAMLKLAGVFDNIKGIILGKHALFDGEGTSMKPIDILQEVLGSKQIPIIYDYDSSHTVPMMTTPLGADATIDAETMSIEFTNY</sequence>
<feature type="domain" description="LD-carboxypeptidase C-terminal" evidence="5">
    <location>
        <begin position="194"/>
        <end position="309"/>
    </location>
</feature>
<dbReference type="CDD" id="cd07062">
    <property type="entry name" value="Peptidase_S66_mccF_like"/>
    <property type="match status" value="1"/>
</dbReference>
<feature type="active site" description="Charge relay system" evidence="3">
    <location>
        <position position="294"/>
    </location>
</feature>
<dbReference type="PANTHER" id="PTHR30237:SF5">
    <property type="entry name" value="CARBOXYPEPTIDASE VC_A0337-RELATED"/>
    <property type="match status" value="1"/>
</dbReference>
<dbReference type="AlphaFoldDB" id="A0A0R2FUZ2"/>
<feature type="active site" description="Charge relay system" evidence="3">
    <location>
        <position position="226"/>
    </location>
</feature>
<name>A0A0R2FUZ2_9LACO</name>
<dbReference type="InterPro" id="IPR027461">
    <property type="entry name" value="Carboxypeptidase_A_C_sf"/>
</dbReference>
<evidence type="ECO:0000259" key="4">
    <source>
        <dbReference type="Pfam" id="PF02016"/>
    </source>
</evidence>
<dbReference type="Pfam" id="PF02016">
    <property type="entry name" value="Peptidase_S66"/>
    <property type="match status" value="1"/>
</dbReference>
<feature type="active site" description="Nucleophile" evidence="3">
    <location>
        <position position="102"/>
    </location>
</feature>
<dbReference type="STRING" id="1618.IV36_GL002268"/>
<comment type="similarity">
    <text evidence="1">Belongs to the peptidase S66 family.</text>
</comment>
<evidence type="ECO:0000256" key="1">
    <source>
        <dbReference type="ARBA" id="ARBA00010233"/>
    </source>
</evidence>
<dbReference type="SUPFAM" id="SSF141986">
    <property type="entry name" value="LD-carboxypeptidase A C-terminal domain-like"/>
    <property type="match status" value="1"/>
</dbReference>
<dbReference type="OrthoDB" id="9807329at2"/>
<feature type="domain" description="LD-carboxypeptidase N-terminal" evidence="4">
    <location>
        <begin position="3"/>
        <end position="115"/>
    </location>
</feature>
<protein>
    <submittedName>
        <fullName evidence="6">Microcin C7 immunity protein</fullName>
    </submittedName>
</protein>
<dbReference type="RefSeq" id="WP_056991138.1">
    <property type="nucleotide sequence ID" value="NZ_JATAAJ010000013.1"/>
</dbReference>
<proteinExistence type="inferred from homology"/>
<dbReference type="Gene3D" id="3.40.50.10740">
    <property type="entry name" value="Class I glutamine amidotransferase-like"/>
    <property type="match status" value="1"/>
</dbReference>
<dbReference type="SUPFAM" id="SSF52317">
    <property type="entry name" value="Class I glutamine amidotransferase-like"/>
    <property type="match status" value="1"/>
</dbReference>
<dbReference type="InterPro" id="IPR040921">
    <property type="entry name" value="Peptidase_S66C"/>
</dbReference>
<dbReference type="PIRSF" id="PIRSF028757">
    <property type="entry name" value="LD-carboxypeptidase"/>
    <property type="match status" value="1"/>
</dbReference>
<evidence type="ECO:0000313" key="6">
    <source>
        <dbReference type="EMBL" id="KRN30229.1"/>
    </source>
</evidence>
<dbReference type="PANTHER" id="PTHR30237">
    <property type="entry name" value="MURAMOYLTETRAPEPTIDE CARBOXYPEPTIDASE"/>
    <property type="match status" value="1"/>
</dbReference>
<evidence type="ECO:0000256" key="3">
    <source>
        <dbReference type="PIRSR" id="PIRSR028757-1"/>
    </source>
</evidence>
<dbReference type="EMBL" id="JQAR01000008">
    <property type="protein sequence ID" value="KRN30229.1"/>
    <property type="molecule type" value="Genomic_DNA"/>
</dbReference>
<evidence type="ECO:0000256" key="2">
    <source>
        <dbReference type="ARBA" id="ARBA00022801"/>
    </source>
</evidence>
<dbReference type="GO" id="GO:0016787">
    <property type="term" value="F:hydrolase activity"/>
    <property type="evidence" value="ECO:0007669"/>
    <property type="project" value="UniProtKB-KW"/>
</dbReference>
<organism evidence="6 7">
    <name type="scientific">Liquorilactobacillus mali</name>
    <dbReference type="NCBI Taxonomy" id="1618"/>
    <lineage>
        <taxon>Bacteria</taxon>
        <taxon>Bacillati</taxon>
        <taxon>Bacillota</taxon>
        <taxon>Bacilli</taxon>
        <taxon>Lactobacillales</taxon>
        <taxon>Lactobacillaceae</taxon>
        <taxon>Liquorilactobacillus</taxon>
    </lineage>
</organism>
<dbReference type="Proteomes" id="UP000051727">
    <property type="component" value="Unassembled WGS sequence"/>
</dbReference>
<reference evidence="6 7" key="1">
    <citation type="journal article" date="2015" name="Genome Announc.">
        <title>Expanding the biotechnology potential of lactobacilli through comparative genomics of 213 strains and associated genera.</title>
        <authorList>
            <person name="Sun Z."/>
            <person name="Harris H.M."/>
            <person name="McCann A."/>
            <person name="Guo C."/>
            <person name="Argimon S."/>
            <person name="Zhang W."/>
            <person name="Yang X."/>
            <person name="Jeffery I.B."/>
            <person name="Cooney J.C."/>
            <person name="Kagawa T.F."/>
            <person name="Liu W."/>
            <person name="Song Y."/>
            <person name="Salvetti E."/>
            <person name="Wrobel A."/>
            <person name="Rasinkangas P."/>
            <person name="Parkhill J."/>
            <person name="Rea M.C."/>
            <person name="O'Sullivan O."/>
            <person name="Ritari J."/>
            <person name="Douillard F.P."/>
            <person name="Paul Ross R."/>
            <person name="Yang R."/>
            <person name="Briner A.E."/>
            <person name="Felis G.E."/>
            <person name="de Vos W.M."/>
            <person name="Barrangou R."/>
            <person name="Klaenhammer T.R."/>
            <person name="Caufield P.W."/>
            <person name="Cui Y."/>
            <person name="Zhang H."/>
            <person name="O'Toole P.W."/>
        </authorList>
    </citation>
    <scope>NUCLEOTIDE SEQUENCE [LARGE SCALE GENOMIC DNA]</scope>
    <source>
        <strain evidence="6 7">ATCC 27304</strain>
    </source>
</reference>
<dbReference type="Pfam" id="PF17676">
    <property type="entry name" value="Peptidase_S66C"/>
    <property type="match status" value="1"/>
</dbReference>
<evidence type="ECO:0000313" key="7">
    <source>
        <dbReference type="Proteomes" id="UP000051727"/>
    </source>
</evidence>
<accession>A0A0R2FUZ2</accession>
<dbReference type="Gene3D" id="3.50.30.60">
    <property type="entry name" value="LD-carboxypeptidase A C-terminal domain-like"/>
    <property type="match status" value="1"/>
</dbReference>
<dbReference type="InterPro" id="IPR040449">
    <property type="entry name" value="Peptidase_S66_N"/>
</dbReference>
<dbReference type="InterPro" id="IPR027478">
    <property type="entry name" value="LdcA_N"/>
</dbReference>
<dbReference type="PATRIC" id="fig|1618.3.peg.2330"/>
<keyword evidence="2" id="KW-0378">Hydrolase</keyword>
<dbReference type="InterPro" id="IPR003507">
    <property type="entry name" value="S66_fam"/>
</dbReference>
<evidence type="ECO:0000259" key="5">
    <source>
        <dbReference type="Pfam" id="PF17676"/>
    </source>
</evidence>